<dbReference type="GO" id="GO:0022627">
    <property type="term" value="C:cytosolic small ribosomal subunit"/>
    <property type="evidence" value="ECO:0007669"/>
    <property type="project" value="TreeGrafter"/>
</dbReference>
<evidence type="ECO:0000256" key="4">
    <source>
        <dbReference type="ARBA" id="ARBA00022980"/>
    </source>
</evidence>
<reference evidence="10" key="1">
    <citation type="submission" date="2016-11" db="EMBL/GenBank/DDBJ databases">
        <authorList>
            <person name="Varghese N."/>
            <person name="Submissions S."/>
        </authorList>
    </citation>
    <scope>NUCLEOTIDE SEQUENCE [LARGE SCALE GENOMIC DNA]</scope>
    <source>
        <strain evidence="10">DSM 11792</strain>
    </source>
</reference>
<sequence length="77" mass="9058">MAKRERGRRGKKRICNFCVDKIDIIDYKDVSRLKKYITERGKILPRRISGNCARHQRMLTVAIKRARNIALLPFTAE</sequence>
<dbReference type="EMBL" id="FQUW01000033">
    <property type="protein sequence ID" value="SHF49076.1"/>
    <property type="molecule type" value="Genomic_DNA"/>
</dbReference>
<dbReference type="RefSeq" id="WP_027355949.1">
    <property type="nucleotide sequence ID" value="NZ_FQUW01000033.1"/>
</dbReference>
<dbReference type="SUPFAM" id="SSF46911">
    <property type="entry name" value="Ribosomal protein S18"/>
    <property type="match status" value="1"/>
</dbReference>
<dbReference type="PROSITE" id="PS00057">
    <property type="entry name" value="RIBOSOMAL_S18"/>
    <property type="match status" value="1"/>
</dbReference>
<name>A0A1M5C342_9FIRM</name>
<evidence type="ECO:0000256" key="8">
    <source>
        <dbReference type="RuleBase" id="RU003910"/>
    </source>
</evidence>
<organism evidence="9 10">
    <name type="scientific">Desulfofundulus australicus DSM 11792</name>
    <dbReference type="NCBI Taxonomy" id="1121425"/>
    <lineage>
        <taxon>Bacteria</taxon>
        <taxon>Bacillati</taxon>
        <taxon>Bacillota</taxon>
        <taxon>Clostridia</taxon>
        <taxon>Eubacteriales</taxon>
        <taxon>Peptococcaceae</taxon>
        <taxon>Desulfofundulus</taxon>
    </lineage>
</organism>
<comment type="subunit">
    <text evidence="7">Part of the 30S ribosomal subunit. Forms a tight heterodimer with protein bS6.</text>
</comment>
<dbReference type="PANTHER" id="PTHR13479:SF40">
    <property type="entry name" value="SMALL RIBOSOMAL SUBUNIT PROTEIN BS18M"/>
    <property type="match status" value="1"/>
</dbReference>
<evidence type="ECO:0000256" key="7">
    <source>
        <dbReference type="HAMAP-Rule" id="MF_00270"/>
    </source>
</evidence>
<accession>A0A1M5C342</accession>
<comment type="function">
    <text evidence="7">Binds as a heterodimer with protein bS6 to the central domain of the 16S rRNA, where it helps stabilize the platform of the 30S subunit.</text>
</comment>
<gene>
    <name evidence="7" type="primary">rpsR</name>
    <name evidence="9" type="ORF">SAMN02745218_02401</name>
</gene>
<dbReference type="GO" id="GO:0003735">
    <property type="term" value="F:structural constituent of ribosome"/>
    <property type="evidence" value="ECO:0007669"/>
    <property type="project" value="InterPro"/>
</dbReference>
<dbReference type="Proteomes" id="UP000184196">
    <property type="component" value="Unassembled WGS sequence"/>
</dbReference>
<keyword evidence="2 7" id="KW-0699">rRNA-binding</keyword>
<comment type="similarity">
    <text evidence="1 7 8">Belongs to the bacterial ribosomal protein bS18 family.</text>
</comment>
<dbReference type="InterPro" id="IPR036870">
    <property type="entry name" value="Ribosomal_bS18_sf"/>
</dbReference>
<evidence type="ECO:0000313" key="10">
    <source>
        <dbReference type="Proteomes" id="UP000184196"/>
    </source>
</evidence>
<evidence type="ECO:0000256" key="2">
    <source>
        <dbReference type="ARBA" id="ARBA00022730"/>
    </source>
</evidence>
<dbReference type="Gene3D" id="4.10.640.10">
    <property type="entry name" value="Ribosomal protein S18"/>
    <property type="match status" value="1"/>
</dbReference>
<dbReference type="OrthoDB" id="9812008at2"/>
<dbReference type="InterPro" id="IPR001648">
    <property type="entry name" value="Ribosomal_bS18"/>
</dbReference>
<keyword evidence="10" id="KW-1185">Reference proteome</keyword>
<dbReference type="HAMAP" id="MF_00270">
    <property type="entry name" value="Ribosomal_bS18"/>
    <property type="match status" value="1"/>
</dbReference>
<dbReference type="GO" id="GO:0006412">
    <property type="term" value="P:translation"/>
    <property type="evidence" value="ECO:0007669"/>
    <property type="project" value="UniProtKB-UniRule"/>
</dbReference>
<evidence type="ECO:0000256" key="1">
    <source>
        <dbReference type="ARBA" id="ARBA00005589"/>
    </source>
</evidence>
<evidence type="ECO:0000256" key="3">
    <source>
        <dbReference type="ARBA" id="ARBA00022884"/>
    </source>
</evidence>
<evidence type="ECO:0000313" key="9">
    <source>
        <dbReference type="EMBL" id="SHF49076.1"/>
    </source>
</evidence>
<evidence type="ECO:0000256" key="5">
    <source>
        <dbReference type="ARBA" id="ARBA00023274"/>
    </source>
</evidence>
<keyword evidence="3 7" id="KW-0694">RNA-binding</keyword>
<dbReference type="AlphaFoldDB" id="A0A1M5C342"/>
<dbReference type="NCBIfam" id="TIGR00165">
    <property type="entry name" value="S18"/>
    <property type="match status" value="1"/>
</dbReference>
<keyword evidence="5 7" id="KW-0687">Ribonucleoprotein</keyword>
<protein>
    <recommendedName>
        <fullName evidence="6 7">Small ribosomal subunit protein bS18</fullName>
    </recommendedName>
</protein>
<dbReference type="Pfam" id="PF01084">
    <property type="entry name" value="Ribosomal_S18"/>
    <property type="match status" value="1"/>
</dbReference>
<proteinExistence type="inferred from homology"/>
<dbReference type="PANTHER" id="PTHR13479">
    <property type="entry name" value="30S RIBOSOMAL PROTEIN S18"/>
    <property type="match status" value="1"/>
</dbReference>
<evidence type="ECO:0000256" key="6">
    <source>
        <dbReference type="ARBA" id="ARBA00035141"/>
    </source>
</evidence>
<dbReference type="InterPro" id="IPR018275">
    <property type="entry name" value="Ribosomal_bS18_CS"/>
</dbReference>
<dbReference type="GO" id="GO:0070181">
    <property type="term" value="F:small ribosomal subunit rRNA binding"/>
    <property type="evidence" value="ECO:0007669"/>
    <property type="project" value="TreeGrafter"/>
</dbReference>
<dbReference type="FunFam" id="4.10.640.10:FF:000004">
    <property type="entry name" value="30S ribosomal protein S18"/>
    <property type="match status" value="1"/>
</dbReference>
<keyword evidence="4 7" id="KW-0689">Ribosomal protein</keyword>
<dbReference type="PRINTS" id="PR00974">
    <property type="entry name" value="RIBOSOMALS18"/>
</dbReference>